<dbReference type="EMBL" id="PPFX01000021">
    <property type="protein sequence ID" value="PNU19876.1"/>
    <property type="molecule type" value="Genomic_DNA"/>
</dbReference>
<evidence type="ECO:0000313" key="2">
    <source>
        <dbReference type="Proteomes" id="UP000236340"/>
    </source>
</evidence>
<reference evidence="1 2" key="1">
    <citation type="journal article" date="2018" name="Genome Announc.">
        <title>Genome Sequence of Geothermobacter sp. HR-1 Iron Reducer from the Loihi Seamount.</title>
        <authorList>
            <person name="Smith H."/>
            <person name="Abuyen K."/>
            <person name="Tremblay J."/>
            <person name="Savalia P."/>
            <person name="Perez-Rodriguez I."/>
            <person name="Emerson D."/>
            <person name="Tully B."/>
            <person name="Amend J."/>
        </authorList>
    </citation>
    <scope>NUCLEOTIDE SEQUENCE [LARGE SCALE GENOMIC DNA]</scope>
    <source>
        <strain evidence="1 2">HR-1</strain>
    </source>
</reference>
<dbReference type="OrthoDB" id="4528132at2"/>
<organism evidence="1 2">
    <name type="scientific">Geothermobacter hydrogeniphilus</name>
    <dbReference type="NCBI Taxonomy" id="1969733"/>
    <lineage>
        <taxon>Bacteria</taxon>
        <taxon>Pseudomonadati</taxon>
        <taxon>Thermodesulfobacteriota</taxon>
        <taxon>Desulfuromonadia</taxon>
        <taxon>Desulfuromonadales</taxon>
        <taxon>Geothermobacteraceae</taxon>
        <taxon>Geothermobacter</taxon>
    </lineage>
</organism>
<name>A0A2K2H997_9BACT</name>
<dbReference type="RefSeq" id="WP_103115607.1">
    <property type="nucleotide sequence ID" value="NZ_PPFX01000021.1"/>
</dbReference>
<gene>
    <name evidence="1" type="ORF">C2E25_10015</name>
</gene>
<dbReference type="AlphaFoldDB" id="A0A2K2H997"/>
<proteinExistence type="predicted"/>
<evidence type="ECO:0000313" key="1">
    <source>
        <dbReference type="EMBL" id="PNU19876.1"/>
    </source>
</evidence>
<dbReference type="Proteomes" id="UP000236340">
    <property type="component" value="Unassembled WGS sequence"/>
</dbReference>
<protein>
    <submittedName>
        <fullName evidence="1">Uncharacterized protein</fullName>
    </submittedName>
</protein>
<sequence length="431" mass="48597">MSTAVKIANWVERKPLILICFDEAFSESLLNSRQGFEHLTIVRPHSVFQNFKLPTLCLLEIQDHDGTLCYLGTVTRKTSVSTFDSRLTIKKLRIVTPSSLQGIERKVTDTRMKRLLNGRVPVEGGFSNLSPKLSAHLIEVLARDAGNHTAMDTALSLLPRLRRTPHTNWAQEDAIQSAMAAFGIRANVIPDQVVLKRGASSGLGLIGAHLYEDNVVHADASHIPGFDAIAPDVTGRAVFEKRDERLVIYTANKLPLEKMLGVDLIYINETRGNIVMVQYKMLEEAKQEDGRHDWLFRPDKQFRDEISRMQLPELEGVLTDYRLNRNPFFFKFVKRKIVDDSHQSFLVSLDHLNKILTSPEAKGPKNGIRLSYDALDGTYLRETDMISLIRSGYVGTHRTETQALAMIISEVVKGNKALVLAWQRKIQEGAQ</sequence>
<comment type="caution">
    <text evidence="1">The sequence shown here is derived from an EMBL/GenBank/DDBJ whole genome shotgun (WGS) entry which is preliminary data.</text>
</comment>
<accession>A0A2K2H997</accession>